<reference evidence="1 2" key="1">
    <citation type="submission" date="2019-10" db="EMBL/GenBank/DDBJ databases">
        <title>Rudanella paleaurantiibacter sp. nov., isolated from sludge.</title>
        <authorList>
            <person name="Xu S.Q."/>
        </authorList>
    </citation>
    <scope>NUCLEOTIDE SEQUENCE [LARGE SCALE GENOMIC DNA]</scope>
    <source>
        <strain evidence="1 2">HX-22-17</strain>
    </source>
</reference>
<protein>
    <recommendedName>
        <fullName evidence="3">T9SS type A sorting domain-containing protein</fullName>
    </recommendedName>
</protein>
<accession>A0A7J5TVF1</accession>
<dbReference type="GO" id="GO:0005509">
    <property type="term" value="F:calcium ion binding"/>
    <property type="evidence" value="ECO:0007669"/>
    <property type="project" value="InterPro"/>
</dbReference>
<dbReference type="Proteomes" id="UP000488299">
    <property type="component" value="Unassembled WGS sequence"/>
</dbReference>
<dbReference type="SUPFAM" id="SSF49313">
    <property type="entry name" value="Cadherin-like"/>
    <property type="match status" value="2"/>
</dbReference>
<comment type="caution">
    <text evidence="1">The sequence shown here is derived from an EMBL/GenBank/DDBJ whole genome shotgun (WGS) entry which is preliminary data.</text>
</comment>
<keyword evidence="2" id="KW-1185">Reference proteome</keyword>
<dbReference type="GO" id="GO:0016020">
    <property type="term" value="C:membrane"/>
    <property type="evidence" value="ECO:0007669"/>
    <property type="project" value="InterPro"/>
</dbReference>
<dbReference type="InterPro" id="IPR013783">
    <property type="entry name" value="Ig-like_fold"/>
</dbReference>
<evidence type="ECO:0008006" key="3">
    <source>
        <dbReference type="Google" id="ProtNLM"/>
    </source>
</evidence>
<dbReference type="InterPro" id="IPR015919">
    <property type="entry name" value="Cadherin-like_sf"/>
</dbReference>
<dbReference type="EMBL" id="WELI01000009">
    <property type="protein sequence ID" value="KAB7728130.1"/>
    <property type="molecule type" value="Genomic_DNA"/>
</dbReference>
<evidence type="ECO:0000313" key="2">
    <source>
        <dbReference type="Proteomes" id="UP000488299"/>
    </source>
</evidence>
<dbReference type="RefSeq" id="WP_152126076.1">
    <property type="nucleotide sequence ID" value="NZ_WELI01000009.1"/>
</dbReference>
<dbReference type="Pfam" id="PF05345">
    <property type="entry name" value="He_PIG"/>
    <property type="match status" value="2"/>
</dbReference>
<proteinExistence type="predicted"/>
<sequence length="1718" mass="186706">MSVSLLFSPDLHSFTQGGRLYYAFAGDSPVITPGIHAVNTLGVTGTVADGDTVTIRWNGRTEVLTARDTPVEANDFPSGVASADYMLELVAFFQAHYAFREDFTIETIGLPIGVIWSVDFYAKKPGPAYNFLNLPGLPLNPANAIPGVAPVRRERNAVYVEIWTAKSGVIVGSDGLDEADADRIYTGYLETDDEGSVRFDAGSVLHAQLTPDWPGTVRADNSARAYYIQYAQAYGTPTQVGQLSKSETAYAYLGGAAHVRQAGTGLRANTWVGIQRSQDVALRFGPLTRYVRPDEPQYLTFLNQRDDVAQIGLRVVVIFADGTSTQTDALVPKQVYRRGDKLTFAVGFSQLQLAGVDETKTVQEYQIQLANGATGNANEEHSKTYRYILNYDYQPYTKYFVYLNSLGSWDTLTTFGKGSSEWARFAEQAERVLPIGYDAREGQFVEYDIALQLQGEVTTGYRQEGELRRWADFYRSPSKFLMLRGRMEPIGLLSKSIQQSKDGDTLFAHKFEYVRLYQDEFYTDEPEGDPAPPSGFTPAGTVAVTVNTGPQVNSVDVTVPDPVRDITAIQISNWVAAYSWGDHRAAGYMNVAQAANLFPSKNSVYSKTEADNRYAQVSAITLDRVTEGSASTTNTARLGAVELSNMTQATEVGEVVVATELPDGRHSLDRIPASELPAQVLIGSGPPEADLGNFKNVYIDEDNLILYGPKTAEGWGTGFRLDRNRVHVGFGAPDPALGMVGDTYIDRAGQTIHQKTVTGWDAGTALGSGSGGGSGIEGDPEDYWQFLLDELSLYLTDPDTDGFDAEPLAERVRPMVPFKHRQEVPNQPDQKPCYRLALLPASDGSASSSVQITGVLGGWEAFNQETIRVGIAIRDGFAYRFELLEPNPSQVGILAIRLPTGETWIGVEYALPFGKADLHVSVENGTPDTAFTNMERPTGELLFDSRQYRTYRPDLLVVGGEVQVAGVRLLDQPVEWSDPRTDILGVFEGKLVALSAIEFRRRASGWIEGIFSYDPATEFIPARYYRICQHPASTAGTFDSVAITLIGGGWVAQQRSTIHYEAGTRNGYVPRWRSEGPLSPAESPTAIVTYEEANGLHTTYLHCPTNFAAFRFNANGQQVLIDHQLTPVLTPTGTLVFDSRQPTLYPLNWHEGTTEISTPKTLNMDSAKIKKLPPMPSNARFVAWDEETQNLGSFSIDQVAAAVAAKLGLAPPANTGTAPFWPSIPAQTLTVGTAYEYTVPAPGDNEGGTIPVSVVSTLPAWLSFNTSTLKFSATNPSVVSDFSATLRATDPENNSKDVAIAFRVNPAAVVSFAPTIVDWNPATGLLTVGVQGQDPTGAIDWQINGNREWGGSTFTIPSHQRTGTTFTVEVRQNGKIASIQWTSSSKAGPNNPPVPNGTIPAQTGFAGEPFSYTLPSNLFFDPNGDAIAFSMFGLPDGWSLAGSTFGGTTSEVFTNRTITVRGTDTAGGSSQTTFLLSVYTKSKIVQTTPLWDANTGNLTLQWSNALVGEPVQVLIPAISTDWNRPNNNPTFFIPANLRSGQLAVEVRQRNGDGSYTVSSGIWTWTARTAITDIASLLAYQGEFRLLHIGAMANRVTAAGAEIRYEYNVATGSPTQTTSWSKMNTRAASGIGSSTDYWQQVQNMSYDRIVATIRPADNPDDLDARLSITIERPLPQTGSDAFARPSNDPLRVVQSGGVFALNQDDASPDDQTIWTGTEA</sequence>
<dbReference type="Gene3D" id="2.60.40.10">
    <property type="entry name" value="Immunoglobulins"/>
    <property type="match status" value="2"/>
</dbReference>
<gene>
    <name evidence="1" type="ORF">F5984_20505</name>
</gene>
<name>A0A7J5TVF1_9BACT</name>
<organism evidence="1 2">
    <name type="scientific">Rudanella paleaurantiibacter</name>
    <dbReference type="NCBI Taxonomy" id="2614655"/>
    <lineage>
        <taxon>Bacteria</taxon>
        <taxon>Pseudomonadati</taxon>
        <taxon>Bacteroidota</taxon>
        <taxon>Cytophagia</taxon>
        <taxon>Cytophagales</taxon>
        <taxon>Cytophagaceae</taxon>
        <taxon>Rudanella</taxon>
    </lineage>
</organism>
<evidence type="ECO:0000313" key="1">
    <source>
        <dbReference type="EMBL" id="KAB7728130.1"/>
    </source>
</evidence>